<proteinExistence type="predicted"/>
<sequence>YRVYEEFQVQQLWLRKEINDAKMYERMRELGYTDTRIGELVKLWTIIPQVQDILTMVAHEAFEPDAVQQMGLEDEFPAEQAEWLTKQGLSPFWQMKYWAAHWDQPSIQMGFEMLHRGVIDRATLDMLFRTVELPPYWREKLVQIAYQPYTRVDVRRMYDMGVLGEEELTRAYTDIGYDTEHANKMTEFTKRYVEDADRDLTKTEILKGYRNALLSESDTRALLQDIRYTEAQARYYIELEDYRELEATQNAAIATIKTRYTANLIDRADAQRLLDALNLPAAQVSLWLQRWDVSLIEFPKLPSKTDLDKFYISGVISADQYNLEMIKLGYGAIYISWYKQMADTIKGRAG</sequence>
<name>A0A0F8YQQ0_9ZZZZ</name>
<dbReference type="AlphaFoldDB" id="A0A0F8YQQ0"/>
<dbReference type="EMBL" id="LAZR01055557">
    <property type="protein sequence ID" value="KKK76100.1"/>
    <property type="molecule type" value="Genomic_DNA"/>
</dbReference>
<feature type="non-terminal residue" evidence="1">
    <location>
        <position position="1"/>
    </location>
</feature>
<reference evidence="1" key="1">
    <citation type="journal article" date="2015" name="Nature">
        <title>Complex archaea that bridge the gap between prokaryotes and eukaryotes.</title>
        <authorList>
            <person name="Spang A."/>
            <person name="Saw J.H."/>
            <person name="Jorgensen S.L."/>
            <person name="Zaremba-Niedzwiedzka K."/>
            <person name="Martijn J."/>
            <person name="Lind A.E."/>
            <person name="van Eijk R."/>
            <person name="Schleper C."/>
            <person name="Guy L."/>
            <person name="Ettema T.J."/>
        </authorList>
    </citation>
    <scope>NUCLEOTIDE SEQUENCE</scope>
</reference>
<accession>A0A0F8YQQ0</accession>
<comment type="caution">
    <text evidence="1">The sequence shown here is derived from an EMBL/GenBank/DDBJ whole genome shotgun (WGS) entry which is preliminary data.</text>
</comment>
<evidence type="ECO:0000313" key="1">
    <source>
        <dbReference type="EMBL" id="KKK76100.1"/>
    </source>
</evidence>
<gene>
    <name evidence="1" type="ORF">LCGC14_2867100</name>
</gene>
<protein>
    <submittedName>
        <fullName evidence="1">Uncharacterized protein</fullName>
    </submittedName>
</protein>
<organism evidence="1">
    <name type="scientific">marine sediment metagenome</name>
    <dbReference type="NCBI Taxonomy" id="412755"/>
    <lineage>
        <taxon>unclassified sequences</taxon>
        <taxon>metagenomes</taxon>
        <taxon>ecological metagenomes</taxon>
    </lineage>
</organism>